<evidence type="ECO:0000259" key="2">
    <source>
        <dbReference type="PROSITE" id="PS50033"/>
    </source>
</evidence>
<dbReference type="OrthoDB" id="49605at2759"/>
<dbReference type="Pfam" id="PF09409">
    <property type="entry name" value="PUB"/>
    <property type="match status" value="1"/>
</dbReference>
<proteinExistence type="predicted"/>
<dbReference type="Pfam" id="PF00789">
    <property type="entry name" value="UBX"/>
    <property type="match status" value="1"/>
</dbReference>
<dbReference type="CDD" id="cd16119">
    <property type="entry name" value="UBX_UBXN6"/>
    <property type="match status" value="1"/>
</dbReference>
<dbReference type="InterPro" id="IPR029071">
    <property type="entry name" value="Ubiquitin-like_domsf"/>
</dbReference>
<dbReference type="Proteomes" id="UP001152320">
    <property type="component" value="Chromosome 9"/>
</dbReference>
<dbReference type="InterPro" id="IPR018997">
    <property type="entry name" value="PUB_domain"/>
</dbReference>
<comment type="caution">
    <text evidence="3">The sequence shown here is derived from an EMBL/GenBank/DDBJ whole genome shotgun (WGS) entry which is preliminary data.</text>
</comment>
<dbReference type="CDD" id="cd10460">
    <property type="entry name" value="PUB_UBXD1"/>
    <property type="match status" value="1"/>
</dbReference>
<feature type="domain" description="UBX" evidence="2">
    <location>
        <begin position="334"/>
        <end position="409"/>
    </location>
</feature>
<dbReference type="Gene3D" id="1.20.58.2190">
    <property type="match status" value="1"/>
</dbReference>
<reference evidence="3" key="1">
    <citation type="submission" date="2021-10" db="EMBL/GenBank/DDBJ databases">
        <title>Tropical sea cucumber genome reveals ecological adaptation and Cuvierian tubules defense mechanism.</title>
        <authorList>
            <person name="Chen T."/>
        </authorList>
    </citation>
    <scope>NUCLEOTIDE SEQUENCE</scope>
    <source>
        <strain evidence="3">Nanhai2018</strain>
        <tissue evidence="3">Muscle</tissue>
    </source>
</reference>
<feature type="compositionally biased region" description="Basic and acidic residues" evidence="1">
    <location>
        <begin position="1"/>
        <end position="12"/>
    </location>
</feature>
<evidence type="ECO:0000313" key="4">
    <source>
        <dbReference type="Proteomes" id="UP001152320"/>
    </source>
</evidence>
<name>A0A9Q1H7L1_HOLLE</name>
<dbReference type="InterPro" id="IPR001012">
    <property type="entry name" value="UBX_dom"/>
</dbReference>
<dbReference type="InterPro" id="IPR042774">
    <property type="entry name" value="UBXN6_PUB"/>
</dbReference>
<sequence>MKKLGEFIDKKKKDTRFKRAGQGHSLQEERKIPESSSASTTQVRRPPSQGSQQAGTAALQRFETEQKVSQKPKKELSIWKTQIKQEVEREQEAAAAATNQERKQNQPTPAQAYHDNDAPVSVTGIFYQCPLCSTAATQKDLPAHMEDCFLTLVSADPIQGSCTMINSLNRDFEKLKLGKDTLCKYIDNVCNNPGEEKYLKIRVGNKAFQERVCSLKGAIEYLQAVGFQQKELPHQDVPEIFWVLSEEFATNMERLKSCKESLQTAETIRPSLSRDMKILKPQSGPLRFRLPDEFFRITAEEAKREQEMRRDVIEKSEQLRTRAMKAADEQNEKRQYKYTVIRVRFADDHVLQGTFHARDKLSEVTDFVRSALVNDWQPFILSDPTGPLVEKEDTSLLQLKLAPAAQLTFAWDPQIMAEIAAAQGSSEMSSPLKPELIALCQTL</sequence>
<dbReference type="SUPFAM" id="SSF143503">
    <property type="entry name" value="PUG domain-like"/>
    <property type="match status" value="1"/>
</dbReference>
<dbReference type="GO" id="GO:0005737">
    <property type="term" value="C:cytoplasm"/>
    <property type="evidence" value="ECO:0007669"/>
    <property type="project" value="TreeGrafter"/>
</dbReference>
<feature type="region of interest" description="Disordered" evidence="1">
    <location>
        <begin position="1"/>
        <end position="75"/>
    </location>
</feature>
<dbReference type="PANTHER" id="PTHR23153:SF38">
    <property type="entry name" value="UBX DOMAIN-CONTAINING PROTEIN 6"/>
    <property type="match status" value="1"/>
</dbReference>
<feature type="compositionally biased region" description="Polar residues" evidence="1">
    <location>
        <begin position="34"/>
        <end position="55"/>
    </location>
</feature>
<organism evidence="3 4">
    <name type="scientific">Holothuria leucospilota</name>
    <name type="common">Black long sea cucumber</name>
    <name type="synonym">Mertensiothuria leucospilota</name>
    <dbReference type="NCBI Taxonomy" id="206669"/>
    <lineage>
        <taxon>Eukaryota</taxon>
        <taxon>Metazoa</taxon>
        <taxon>Echinodermata</taxon>
        <taxon>Eleutherozoa</taxon>
        <taxon>Echinozoa</taxon>
        <taxon>Holothuroidea</taxon>
        <taxon>Aspidochirotacea</taxon>
        <taxon>Aspidochirotida</taxon>
        <taxon>Holothuriidae</taxon>
        <taxon>Holothuria</taxon>
    </lineage>
</organism>
<dbReference type="SUPFAM" id="SSF54236">
    <property type="entry name" value="Ubiquitin-like"/>
    <property type="match status" value="1"/>
</dbReference>
<feature type="compositionally biased region" description="Basic and acidic residues" evidence="1">
    <location>
        <begin position="62"/>
        <end position="75"/>
    </location>
</feature>
<gene>
    <name evidence="3" type="ORF">HOLleu_19940</name>
</gene>
<keyword evidence="4" id="KW-1185">Reference proteome</keyword>
<dbReference type="PANTHER" id="PTHR23153">
    <property type="entry name" value="UBX-RELATED"/>
    <property type="match status" value="1"/>
</dbReference>
<dbReference type="EMBL" id="JAIZAY010000009">
    <property type="protein sequence ID" value="KAJ8036074.1"/>
    <property type="molecule type" value="Genomic_DNA"/>
</dbReference>
<dbReference type="Gene3D" id="3.10.20.90">
    <property type="entry name" value="Phosphatidylinositol 3-kinase Catalytic Subunit, Chain A, domain 1"/>
    <property type="match status" value="1"/>
</dbReference>
<dbReference type="PROSITE" id="PS50033">
    <property type="entry name" value="UBX"/>
    <property type="match status" value="1"/>
</dbReference>
<dbReference type="AlphaFoldDB" id="A0A9Q1H7L1"/>
<dbReference type="InterPro" id="IPR036339">
    <property type="entry name" value="PUB-like_dom_sf"/>
</dbReference>
<evidence type="ECO:0000313" key="3">
    <source>
        <dbReference type="EMBL" id="KAJ8036074.1"/>
    </source>
</evidence>
<evidence type="ECO:0000256" key="1">
    <source>
        <dbReference type="SAM" id="MobiDB-lite"/>
    </source>
</evidence>
<dbReference type="SMART" id="SM00166">
    <property type="entry name" value="UBX"/>
    <property type="match status" value="1"/>
</dbReference>
<dbReference type="SMART" id="SM00580">
    <property type="entry name" value="PUG"/>
    <property type="match status" value="1"/>
</dbReference>
<feature type="region of interest" description="Disordered" evidence="1">
    <location>
        <begin position="89"/>
        <end position="116"/>
    </location>
</feature>
<protein>
    <submittedName>
        <fullName evidence="3">UBX domain-containing protein 6</fullName>
    </submittedName>
</protein>
<accession>A0A9Q1H7L1</accession>